<dbReference type="RefSeq" id="XP_064853476.1">
    <property type="nucleotide sequence ID" value="XM_064997404.1"/>
</dbReference>
<evidence type="ECO:0000313" key="7">
    <source>
        <dbReference type="Proteomes" id="UP001360560"/>
    </source>
</evidence>
<feature type="active site" description="Proton donor" evidence="2">
    <location>
        <position position="61"/>
    </location>
</feature>
<evidence type="ECO:0000256" key="3">
    <source>
        <dbReference type="PIRSR" id="PIRSR000097-2"/>
    </source>
</evidence>
<dbReference type="PIRSF" id="PIRSF000097">
    <property type="entry name" value="AKR"/>
    <property type="match status" value="1"/>
</dbReference>
<feature type="binding site" evidence="3">
    <location>
        <position position="121"/>
    </location>
    <ligand>
        <name>substrate</name>
    </ligand>
</feature>
<dbReference type="InterPro" id="IPR020471">
    <property type="entry name" value="AKR"/>
</dbReference>
<protein>
    <submittedName>
        <fullName evidence="6">Aldo-keto reductase superfamily protein</fullName>
    </submittedName>
</protein>
<reference evidence="6 7" key="1">
    <citation type="journal article" date="2023" name="Elife">
        <title>Identification of key yeast species and microbe-microbe interactions impacting larval growth of Drosophila in the wild.</title>
        <authorList>
            <person name="Mure A."/>
            <person name="Sugiura Y."/>
            <person name="Maeda R."/>
            <person name="Honda K."/>
            <person name="Sakurai N."/>
            <person name="Takahashi Y."/>
            <person name="Watada M."/>
            <person name="Katoh T."/>
            <person name="Gotoh A."/>
            <person name="Gotoh Y."/>
            <person name="Taniguchi I."/>
            <person name="Nakamura K."/>
            <person name="Hayashi T."/>
            <person name="Katayama T."/>
            <person name="Uemura T."/>
            <person name="Hattori Y."/>
        </authorList>
    </citation>
    <scope>NUCLEOTIDE SEQUENCE [LARGE SCALE GENOMIC DNA]</scope>
    <source>
        <strain evidence="6 7">SC-9</strain>
    </source>
</reference>
<dbReference type="SUPFAM" id="SSF51430">
    <property type="entry name" value="NAD(P)-linked oxidoreductase"/>
    <property type="match status" value="1"/>
</dbReference>
<dbReference type="InterPro" id="IPR023210">
    <property type="entry name" value="NADP_OxRdtase_dom"/>
</dbReference>
<accession>A0AAV5QPJ5</accession>
<dbReference type="InterPro" id="IPR036812">
    <property type="entry name" value="NAD(P)_OxRdtase_dom_sf"/>
</dbReference>
<sequence>MAYSDHYIKLANGSKISPVGFGTGTKWFKTSNPDVADEKTVEALVTALEAGQYHIDTAEIYNTHIEVATALKRFFAANPSVKREDLWITDKFTPKSLSPLKVVNETLKELGTSYLDLYLIHTPFLKKLAETDDISLKQVWQEIEQLYEEGKIKNIGVSNFRPQDLDELLSFAKHKPVVNQIEFSLVLQNQSKGIYDYAQKHGIVLAAYSPLAPIYKASGPDYAKLSSKLEELAKKYNKTTAQIALRWVNQRNVIIVTTSAKKQRIIESLDIFDFELSKEEVEELTKLGEESPEVRQYWEGLY</sequence>
<feature type="site" description="Lowers pKa of active site Tyr" evidence="4">
    <location>
        <position position="91"/>
    </location>
</feature>
<evidence type="ECO:0000256" key="4">
    <source>
        <dbReference type="PIRSR" id="PIRSR000097-3"/>
    </source>
</evidence>
<gene>
    <name evidence="6" type="ORF">DASC09_038050</name>
</gene>
<dbReference type="GeneID" id="90074455"/>
<dbReference type="PRINTS" id="PR00069">
    <property type="entry name" value="ALDKETRDTASE"/>
</dbReference>
<dbReference type="EMBL" id="BTFZ01000011">
    <property type="protein sequence ID" value="GMM36480.1"/>
    <property type="molecule type" value="Genomic_DNA"/>
</dbReference>
<comment type="caution">
    <text evidence="6">The sequence shown here is derived from an EMBL/GenBank/DDBJ whole genome shotgun (WGS) entry which is preliminary data.</text>
</comment>
<dbReference type="Pfam" id="PF00248">
    <property type="entry name" value="Aldo_ket_red"/>
    <property type="match status" value="1"/>
</dbReference>
<keyword evidence="7" id="KW-1185">Reference proteome</keyword>
<dbReference type="FunFam" id="3.20.20.100:FF:000002">
    <property type="entry name" value="2,5-diketo-D-gluconic acid reductase A"/>
    <property type="match status" value="1"/>
</dbReference>
<dbReference type="InterPro" id="IPR044494">
    <property type="entry name" value="AKR3C2/3"/>
</dbReference>
<evidence type="ECO:0000259" key="5">
    <source>
        <dbReference type="Pfam" id="PF00248"/>
    </source>
</evidence>
<dbReference type="AlphaFoldDB" id="A0AAV5QPJ5"/>
<dbReference type="GO" id="GO:0016652">
    <property type="term" value="F:oxidoreductase activity, acting on NAD(P)H as acceptor"/>
    <property type="evidence" value="ECO:0007669"/>
    <property type="project" value="InterPro"/>
</dbReference>
<dbReference type="Proteomes" id="UP001360560">
    <property type="component" value="Unassembled WGS sequence"/>
</dbReference>
<dbReference type="GO" id="GO:0016616">
    <property type="term" value="F:oxidoreductase activity, acting on the CH-OH group of donors, NAD or NADP as acceptor"/>
    <property type="evidence" value="ECO:0007669"/>
    <property type="project" value="UniProtKB-ARBA"/>
</dbReference>
<name>A0AAV5QPJ5_9ASCO</name>
<evidence type="ECO:0000313" key="6">
    <source>
        <dbReference type="EMBL" id="GMM36480.1"/>
    </source>
</evidence>
<keyword evidence="1" id="KW-0560">Oxidoreductase</keyword>
<feature type="domain" description="NADP-dependent oxidoreductase" evidence="5">
    <location>
        <begin position="22"/>
        <end position="287"/>
    </location>
</feature>
<dbReference type="Gene3D" id="3.20.20.100">
    <property type="entry name" value="NADP-dependent oxidoreductase domain"/>
    <property type="match status" value="1"/>
</dbReference>
<dbReference type="PROSITE" id="PS00062">
    <property type="entry name" value="ALDOKETO_REDUCTASE_2"/>
    <property type="match status" value="1"/>
</dbReference>
<dbReference type="PANTHER" id="PTHR11732">
    <property type="entry name" value="ALDO/KETO REDUCTASE"/>
    <property type="match status" value="1"/>
</dbReference>
<dbReference type="InterPro" id="IPR018170">
    <property type="entry name" value="Aldo/ket_reductase_CS"/>
</dbReference>
<proteinExistence type="predicted"/>
<evidence type="ECO:0000256" key="2">
    <source>
        <dbReference type="PIRSR" id="PIRSR000097-1"/>
    </source>
</evidence>
<evidence type="ECO:0000256" key="1">
    <source>
        <dbReference type="ARBA" id="ARBA00023002"/>
    </source>
</evidence>
<dbReference type="CDD" id="cd19120">
    <property type="entry name" value="AKR_AKR3C2-3"/>
    <property type="match status" value="1"/>
</dbReference>
<organism evidence="6 7">
    <name type="scientific">Saccharomycopsis crataegensis</name>
    <dbReference type="NCBI Taxonomy" id="43959"/>
    <lineage>
        <taxon>Eukaryota</taxon>
        <taxon>Fungi</taxon>
        <taxon>Dikarya</taxon>
        <taxon>Ascomycota</taxon>
        <taxon>Saccharomycotina</taxon>
        <taxon>Saccharomycetes</taxon>
        <taxon>Saccharomycopsidaceae</taxon>
        <taxon>Saccharomycopsis</taxon>
    </lineage>
</organism>